<name>A0AAW1U6Y5_9CUCU</name>
<comment type="caution">
    <text evidence="1">The sequence shown here is derived from an EMBL/GenBank/DDBJ whole genome shotgun (WGS) entry which is preliminary data.</text>
</comment>
<evidence type="ECO:0000313" key="1">
    <source>
        <dbReference type="EMBL" id="KAK9875686.1"/>
    </source>
</evidence>
<dbReference type="EMBL" id="JARQZJ010000034">
    <property type="protein sequence ID" value="KAK9875686.1"/>
    <property type="molecule type" value="Genomic_DNA"/>
</dbReference>
<sequence length="77" mass="8775">MSLTTTPRRHLRVKARDLNHFVGPHQKAVSLVSKPFLKMRHKSNCPRKYPLVATIASDEYEPNYKDLSGNIQPGGFQ</sequence>
<proteinExistence type="predicted"/>
<evidence type="ECO:0000313" key="2">
    <source>
        <dbReference type="Proteomes" id="UP001431783"/>
    </source>
</evidence>
<gene>
    <name evidence="1" type="ORF">WA026_009482</name>
</gene>
<protein>
    <submittedName>
        <fullName evidence="1">Uncharacterized protein</fullName>
    </submittedName>
</protein>
<dbReference type="AlphaFoldDB" id="A0AAW1U6Y5"/>
<accession>A0AAW1U6Y5</accession>
<keyword evidence="2" id="KW-1185">Reference proteome</keyword>
<organism evidence="1 2">
    <name type="scientific">Henosepilachna vigintioctopunctata</name>
    <dbReference type="NCBI Taxonomy" id="420089"/>
    <lineage>
        <taxon>Eukaryota</taxon>
        <taxon>Metazoa</taxon>
        <taxon>Ecdysozoa</taxon>
        <taxon>Arthropoda</taxon>
        <taxon>Hexapoda</taxon>
        <taxon>Insecta</taxon>
        <taxon>Pterygota</taxon>
        <taxon>Neoptera</taxon>
        <taxon>Endopterygota</taxon>
        <taxon>Coleoptera</taxon>
        <taxon>Polyphaga</taxon>
        <taxon>Cucujiformia</taxon>
        <taxon>Coccinelloidea</taxon>
        <taxon>Coccinellidae</taxon>
        <taxon>Epilachninae</taxon>
        <taxon>Epilachnini</taxon>
        <taxon>Henosepilachna</taxon>
    </lineage>
</organism>
<dbReference type="Proteomes" id="UP001431783">
    <property type="component" value="Unassembled WGS sequence"/>
</dbReference>
<reference evidence="1 2" key="1">
    <citation type="submission" date="2023-03" db="EMBL/GenBank/DDBJ databases">
        <title>Genome insight into feeding habits of ladybird beetles.</title>
        <authorList>
            <person name="Li H.-S."/>
            <person name="Huang Y.-H."/>
            <person name="Pang H."/>
        </authorList>
    </citation>
    <scope>NUCLEOTIDE SEQUENCE [LARGE SCALE GENOMIC DNA]</scope>
    <source>
        <strain evidence="1">SYSU_2023b</strain>
        <tissue evidence="1">Whole body</tissue>
    </source>
</reference>